<gene>
    <name evidence="1" type="ORF">IFR04_003119</name>
</gene>
<dbReference type="OrthoDB" id="3468131at2759"/>
<dbReference type="Proteomes" id="UP000664132">
    <property type="component" value="Unassembled WGS sequence"/>
</dbReference>
<name>A0A8H7WF71_9HELO</name>
<accession>A0A8H7WF71</accession>
<evidence type="ECO:0000313" key="2">
    <source>
        <dbReference type="Proteomes" id="UP000664132"/>
    </source>
</evidence>
<evidence type="ECO:0000313" key="1">
    <source>
        <dbReference type="EMBL" id="KAG4423694.1"/>
    </source>
</evidence>
<reference evidence="1" key="1">
    <citation type="submission" date="2021-02" db="EMBL/GenBank/DDBJ databases">
        <title>Genome sequence Cadophora malorum strain M34.</title>
        <authorList>
            <person name="Stefanovic E."/>
            <person name="Vu D."/>
            <person name="Scully C."/>
            <person name="Dijksterhuis J."/>
            <person name="Roader J."/>
            <person name="Houbraken J."/>
        </authorList>
    </citation>
    <scope>NUCLEOTIDE SEQUENCE</scope>
    <source>
        <strain evidence="1">M34</strain>
    </source>
</reference>
<sequence>MARRTKDKQNLKSAGEQVISGRQDLVLALDESAGADNGISYETGGSESGGICQAVIDKKSGYGYVCITDASTGYASPKYRTGPDQEAGYMVVDIAPGQTCMRYGSCAVLYILRS</sequence>
<proteinExistence type="predicted"/>
<dbReference type="AlphaFoldDB" id="A0A8H7WF71"/>
<comment type="caution">
    <text evidence="1">The sequence shown here is derived from an EMBL/GenBank/DDBJ whole genome shotgun (WGS) entry which is preliminary data.</text>
</comment>
<dbReference type="EMBL" id="JAFJYH010000030">
    <property type="protein sequence ID" value="KAG4423694.1"/>
    <property type="molecule type" value="Genomic_DNA"/>
</dbReference>
<keyword evidence="2" id="KW-1185">Reference proteome</keyword>
<protein>
    <submittedName>
        <fullName evidence="1">Uncharacterized protein</fullName>
    </submittedName>
</protein>
<organism evidence="1 2">
    <name type="scientific">Cadophora malorum</name>
    <dbReference type="NCBI Taxonomy" id="108018"/>
    <lineage>
        <taxon>Eukaryota</taxon>
        <taxon>Fungi</taxon>
        <taxon>Dikarya</taxon>
        <taxon>Ascomycota</taxon>
        <taxon>Pezizomycotina</taxon>
        <taxon>Leotiomycetes</taxon>
        <taxon>Helotiales</taxon>
        <taxon>Ploettnerulaceae</taxon>
        <taxon>Cadophora</taxon>
    </lineage>
</organism>